<protein>
    <submittedName>
        <fullName evidence="2">Uncharacterized protein</fullName>
    </submittedName>
</protein>
<name>A0A6H5GAR0_9HEMI</name>
<feature type="compositionally biased region" description="Low complexity" evidence="1">
    <location>
        <begin position="99"/>
        <end position="109"/>
    </location>
</feature>
<feature type="compositionally biased region" description="Polar residues" evidence="1">
    <location>
        <begin position="67"/>
        <end position="76"/>
    </location>
</feature>
<dbReference type="EMBL" id="CADCXU010009071">
    <property type="protein sequence ID" value="CAA9999924.1"/>
    <property type="molecule type" value="Genomic_DNA"/>
</dbReference>
<reference evidence="2 3" key="1">
    <citation type="submission" date="2020-02" db="EMBL/GenBank/DDBJ databases">
        <authorList>
            <person name="Ferguson B K."/>
        </authorList>
    </citation>
    <scope>NUCLEOTIDE SEQUENCE [LARGE SCALE GENOMIC DNA]</scope>
</reference>
<sequence length="116" mass="12986">MTVVILGYVPFITSSSTASTSLFSRLRDFSICSRSDMLTQCTQRMSMKRKIIDQLHGILVRTWAAGGQTSSNNNVLPITKPTKKKSKSTKSQRRRRPATTEATPEPASEMVMKLNY</sequence>
<dbReference type="AlphaFoldDB" id="A0A6H5GAR0"/>
<organism evidence="2 3">
    <name type="scientific">Nesidiocoris tenuis</name>
    <dbReference type="NCBI Taxonomy" id="355587"/>
    <lineage>
        <taxon>Eukaryota</taxon>
        <taxon>Metazoa</taxon>
        <taxon>Ecdysozoa</taxon>
        <taxon>Arthropoda</taxon>
        <taxon>Hexapoda</taxon>
        <taxon>Insecta</taxon>
        <taxon>Pterygota</taxon>
        <taxon>Neoptera</taxon>
        <taxon>Paraneoptera</taxon>
        <taxon>Hemiptera</taxon>
        <taxon>Heteroptera</taxon>
        <taxon>Panheteroptera</taxon>
        <taxon>Cimicomorpha</taxon>
        <taxon>Miridae</taxon>
        <taxon>Dicyphina</taxon>
        <taxon>Nesidiocoris</taxon>
    </lineage>
</organism>
<proteinExistence type="predicted"/>
<feature type="compositionally biased region" description="Basic residues" evidence="1">
    <location>
        <begin position="81"/>
        <end position="97"/>
    </location>
</feature>
<evidence type="ECO:0000313" key="3">
    <source>
        <dbReference type="Proteomes" id="UP000479000"/>
    </source>
</evidence>
<feature type="region of interest" description="Disordered" evidence="1">
    <location>
        <begin position="67"/>
        <end position="116"/>
    </location>
</feature>
<evidence type="ECO:0000313" key="2">
    <source>
        <dbReference type="EMBL" id="CAA9999924.1"/>
    </source>
</evidence>
<accession>A0A6H5GAR0</accession>
<gene>
    <name evidence="2" type="ORF">NTEN_LOCUS6143</name>
</gene>
<keyword evidence="3" id="KW-1185">Reference proteome</keyword>
<dbReference type="Proteomes" id="UP000479000">
    <property type="component" value="Unassembled WGS sequence"/>
</dbReference>
<evidence type="ECO:0000256" key="1">
    <source>
        <dbReference type="SAM" id="MobiDB-lite"/>
    </source>
</evidence>